<evidence type="ECO:0000256" key="1">
    <source>
        <dbReference type="ARBA" id="ARBA00022801"/>
    </source>
</evidence>
<dbReference type="AlphaFoldDB" id="A0A255YJD3"/>
<name>A0A255YJD3_9SPHN</name>
<evidence type="ECO:0000256" key="2">
    <source>
        <dbReference type="SAM" id="SignalP"/>
    </source>
</evidence>
<dbReference type="GO" id="GO:0004252">
    <property type="term" value="F:serine-type endopeptidase activity"/>
    <property type="evidence" value="ECO:0007669"/>
    <property type="project" value="TreeGrafter"/>
</dbReference>
<reference evidence="4 5" key="1">
    <citation type="submission" date="2017-07" db="EMBL/GenBank/DDBJ databases">
        <title>Sandarakinorhabdus cyanobacteriorum sp. nov., a novel bacterium isolated from cyanobacterial aggregates in a eutrophic lake.</title>
        <authorList>
            <person name="Cai H."/>
        </authorList>
    </citation>
    <scope>NUCLEOTIDE SEQUENCE [LARGE SCALE GENOMIC DNA]</scope>
    <source>
        <strain evidence="4 5">TH057</strain>
    </source>
</reference>
<dbReference type="RefSeq" id="WP_094473588.1">
    <property type="nucleotide sequence ID" value="NZ_NOXT01000106.1"/>
</dbReference>
<dbReference type="PANTHER" id="PTHR42776">
    <property type="entry name" value="SERINE PEPTIDASE S9 FAMILY MEMBER"/>
    <property type="match status" value="1"/>
</dbReference>
<feature type="signal peptide" evidence="2">
    <location>
        <begin position="1"/>
        <end position="19"/>
    </location>
</feature>
<dbReference type="Proteomes" id="UP000216991">
    <property type="component" value="Unassembled WGS sequence"/>
</dbReference>
<keyword evidence="1" id="KW-0378">Hydrolase</keyword>
<gene>
    <name evidence="4" type="ORF">CHU93_08115</name>
</gene>
<dbReference type="EMBL" id="NOXT01000106">
    <property type="protein sequence ID" value="OYQ29291.1"/>
    <property type="molecule type" value="Genomic_DNA"/>
</dbReference>
<accession>A0A255YJD3</accession>
<feature type="chain" id="PRO_5012513530" description="Peptidase S9 prolyl oligopeptidase catalytic domain-containing protein" evidence="2">
    <location>
        <begin position="20"/>
        <end position="644"/>
    </location>
</feature>
<dbReference type="OrthoDB" id="128799at2"/>
<organism evidence="4 5">
    <name type="scientific">Sandarakinorhabdus cyanobacteriorum</name>
    <dbReference type="NCBI Taxonomy" id="1981098"/>
    <lineage>
        <taxon>Bacteria</taxon>
        <taxon>Pseudomonadati</taxon>
        <taxon>Pseudomonadota</taxon>
        <taxon>Alphaproteobacteria</taxon>
        <taxon>Sphingomonadales</taxon>
        <taxon>Sphingosinicellaceae</taxon>
        <taxon>Sandarakinorhabdus</taxon>
    </lineage>
</organism>
<dbReference type="Pfam" id="PF00326">
    <property type="entry name" value="Peptidase_S9"/>
    <property type="match status" value="1"/>
</dbReference>
<evidence type="ECO:0000313" key="5">
    <source>
        <dbReference type="Proteomes" id="UP000216991"/>
    </source>
</evidence>
<protein>
    <recommendedName>
        <fullName evidence="3">Peptidase S9 prolyl oligopeptidase catalytic domain-containing protein</fullName>
    </recommendedName>
</protein>
<evidence type="ECO:0000259" key="3">
    <source>
        <dbReference type="Pfam" id="PF00326"/>
    </source>
</evidence>
<comment type="caution">
    <text evidence="4">The sequence shown here is derived from an EMBL/GenBank/DDBJ whole genome shotgun (WGS) entry which is preliminary data.</text>
</comment>
<proteinExistence type="predicted"/>
<sequence length="644" mass="69736">MKPVVAGVALMLMAVPTIGAPPPISLYGQLPNVQSMVLSPDGSKWAAVMGDERAAQIQVRTLVDNKLLSVTSAETSKVRGVTWAGNDHVIATISTTQPFDKTAGGPKREWYMLLDLDLARGKEWRPLLTGIPDAMNVAAGPPRPALRDGQQVLVVPGISFESGNGTVSLIEVKLGKAGGSVGLVGTPDTIRFVLDADGKAVAREDYEEKSGTYRLLLRMNGAFRKLYEEVARLDRPYVYGFGKDAGTLLMHSRKSGKWQDFAITLADGSITQVEGFEADSLLRDRRTGLAIGLIDAGLAGNEYRFFDPKDQAMWRGITRAFPGEQVDLESWSEDRQTLVVEVRGEKNGVSLFRINRAKGQIEFMADRYNGLGPELLNPVTAYRYRAADGLEIPAYLTLPRGRAAKGLPLIVLPHGGPEARDTAAFDWWSQALASRGYAVLQPQFRGSSGFGAAHIAAGYGEWGRKMQTDLSDGVRDLVAKGTVNAGRVCIVGASYGGYAAMAGVTVDAGVYRCASAVAGVSDLRRMLVWETRDTGGSNNATLRYWQRFMGARNASDDSIDPWSPARLAGKLSVPLQLIHGKDDTVVPIEQSRLMREAAQAAGKSVDWLELAGEDHWLSRPATRTAMLEAQIAFLEKHNPPDPVP</sequence>
<feature type="domain" description="Peptidase S9 prolyl oligopeptidase catalytic" evidence="3">
    <location>
        <begin position="424"/>
        <end position="637"/>
    </location>
</feature>
<dbReference type="InterPro" id="IPR029058">
    <property type="entry name" value="AB_hydrolase_fold"/>
</dbReference>
<dbReference type="Gene3D" id="3.40.50.1820">
    <property type="entry name" value="alpha/beta hydrolase"/>
    <property type="match status" value="1"/>
</dbReference>
<evidence type="ECO:0000313" key="4">
    <source>
        <dbReference type="EMBL" id="OYQ29291.1"/>
    </source>
</evidence>
<dbReference type="PANTHER" id="PTHR42776:SF27">
    <property type="entry name" value="DIPEPTIDYL PEPTIDASE FAMILY MEMBER 6"/>
    <property type="match status" value="1"/>
</dbReference>
<keyword evidence="2" id="KW-0732">Signal</keyword>
<dbReference type="SUPFAM" id="SSF53474">
    <property type="entry name" value="alpha/beta-Hydrolases"/>
    <property type="match status" value="1"/>
</dbReference>
<dbReference type="InterPro" id="IPR001375">
    <property type="entry name" value="Peptidase_S9_cat"/>
</dbReference>
<keyword evidence="5" id="KW-1185">Reference proteome</keyword>
<dbReference type="GO" id="GO:0006508">
    <property type="term" value="P:proteolysis"/>
    <property type="evidence" value="ECO:0007669"/>
    <property type="project" value="InterPro"/>
</dbReference>
<dbReference type="SUPFAM" id="SSF82171">
    <property type="entry name" value="DPP6 N-terminal domain-like"/>
    <property type="match status" value="1"/>
</dbReference>